<proteinExistence type="predicted"/>
<dbReference type="EMBL" id="GL833120">
    <property type="protein sequence ID" value="EGB12927.1"/>
    <property type="molecule type" value="Genomic_DNA"/>
</dbReference>
<dbReference type="PANTHER" id="PTHR31138">
    <property type="entry name" value="CHROMOSOME 19, WHOLE GENOME SHOTGUN SEQUENCE"/>
    <property type="match status" value="1"/>
</dbReference>
<evidence type="ECO:0000313" key="2">
    <source>
        <dbReference type="EMBL" id="EGB12927.1"/>
    </source>
</evidence>
<evidence type="ECO:0000256" key="1">
    <source>
        <dbReference type="SAM" id="Coils"/>
    </source>
</evidence>
<dbReference type="InterPro" id="IPR017943">
    <property type="entry name" value="Bactericidal_perm-incr_a/b_dom"/>
</dbReference>
<dbReference type="Proteomes" id="UP000002729">
    <property type="component" value="Unassembled WGS sequence"/>
</dbReference>
<dbReference type="KEGG" id="aaf:AURANDRAFT_60899"/>
<dbReference type="SUPFAM" id="SSF55394">
    <property type="entry name" value="Bactericidal permeability-increasing protein, BPI"/>
    <property type="match status" value="1"/>
</dbReference>
<feature type="coiled-coil region" evidence="1">
    <location>
        <begin position="370"/>
        <end position="424"/>
    </location>
</feature>
<dbReference type="PANTHER" id="PTHR31138:SF1">
    <property type="entry name" value="PDZ DOMAIN-CONTAINING PROTEIN"/>
    <property type="match status" value="1"/>
</dbReference>
<dbReference type="GeneID" id="20223223"/>
<dbReference type="Gene3D" id="3.15.10.10">
    <property type="entry name" value="Bactericidal permeability-increasing protein, domain 1"/>
    <property type="match status" value="1"/>
</dbReference>
<dbReference type="OrthoDB" id="2157641at2759"/>
<organism evidence="3">
    <name type="scientific">Aureococcus anophagefferens</name>
    <name type="common">Harmful bloom alga</name>
    <dbReference type="NCBI Taxonomy" id="44056"/>
    <lineage>
        <taxon>Eukaryota</taxon>
        <taxon>Sar</taxon>
        <taxon>Stramenopiles</taxon>
        <taxon>Ochrophyta</taxon>
        <taxon>Pelagophyceae</taxon>
        <taxon>Pelagomonadales</taxon>
        <taxon>Pelagomonadaceae</taxon>
        <taxon>Aureococcus</taxon>
    </lineage>
</organism>
<evidence type="ECO:0000313" key="3">
    <source>
        <dbReference type="Proteomes" id="UP000002729"/>
    </source>
</evidence>
<dbReference type="GO" id="GO:0008289">
    <property type="term" value="F:lipid binding"/>
    <property type="evidence" value="ECO:0007669"/>
    <property type="project" value="InterPro"/>
</dbReference>
<keyword evidence="1" id="KW-0175">Coiled coil</keyword>
<accession>F0XWP9</accession>
<dbReference type="InParanoid" id="F0XWP9"/>
<protein>
    <submittedName>
        <fullName evidence="2">Uncharacterized protein</fullName>
    </submittedName>
</protein>
<keyword evidence="3" id="KW-1185">Reference proteome</keyword>
<dbReference type="RefSeq" id="XP_009032547.1">
    <property type="nucleotide sequence ID" value="XM_009034299.1"/>
</dbReference>
<name>F0XWP9_AURAN</name>
<dbReference type="eggNOG" id="ENOG502QS2W">
    <property type="taxonomic scope" value="Eukaryota"/>
</dbReference>
<gene>
    <name evidence="2" type="ORF">AURANDRAFT_60899</name>
</gene>
<reference evidence="2 3" key="1">
    <citation type="journal article" date="2011" name="Proc. Natl. Acad. Sci. U.S.A.">
        <title>Niche of harmful alga Aureococcus anophagefferens revealed through ecogenomics.</title>
        <authorList>
            <person name="Gobler C.J."/>
            <person name="Berry D.L."/>
            <person name="Dyhrman S.T."/>
            <person name="Wilhelm S.W."/>
            <person name="Salamov A."/>
            <person name="Lobanov A.V."/>
            <person name="Zhang Y."/>
            <person name="Collier J.L."/>
            <person name="Wurch L.L."/>
            <person name="Kustka A.B."/>
            <person name="Dill B.D."/>
            <person name="Shah M."/>
            <person name="VerBerkmoes N.C."/>
            <person name="Kuo A."/>
            <person name="Terry A."/>
            <person name="Pangilinan J."/>
            <person name="Lindquist E.A."/>
            <person name="Lucas S."/>
            <person name="Paulsen I.T."/>
            <person name="Hattenrath-Lehmann T.K."/>
            <person name="Talmage S.C."/>
            <person name="Walker E.A."/>
            <person name="Koch F."/>
            <person name="Burson A.M."/>
            <person name="Marcoval M.A."/>
            <person name="Tang Y.Z."/>
            <person name="Lecleir G.R."/>
            <person name="Coyne K.J."/>
            <person name="Berg G.M."/>
            <person name="Bertrand E.M."/>
            <person name="Saito M.A."/>
            <person name="Gladyshev V.N."/>
            <person name="Grigoriev I.V."/>
        </authorList>
    </citation>
    <scope>NUCLEOTIDE SEQUENCE [LARGE SCALE GENOMIC DNA]</scope>
    <source>
        <strain evidence="3">CCMP 1984</strain>
    </source>
</reference>
<dbReference type="AlphaFoldDB" id="F0XWP9"/>
<sequence>MAVPRVGAAVCMRDAASEGVVARVDASTVRVECAWGSAEFPAPSPAPAVGGAVALPGPCAGVVVQIEGDAVVVRAAWGSWRAAWARVGARGFGPPGTCVAWRAPDGARRTGVLLGWRAADGAHLVAPGLDVVPSGDVLRALPCADGYAVVTPFGRGAAAAVGDGATRAVLDWGGRLVAPHDARSVACPAATAAPVAHCVSGAAVAMVETAIGALKKLTDALPASVRDALLAEDLDDRIDAGLSEATGLLERDAPALDRLVARTKGATRDPGQEKRAKFPTSKAPFSAVFYSRDLRSSLATALEADDVEAELAALARRKSGEAADIYEATARDVGDEAAELELYRTAAASDGPRDLRALVDGASSELASSLERAEADHPELRRARDEVTDLSGAVGAAVAESRAARDLEAEVGRARAALEAESRTGALATLMGAEVGADNRGDALKAKAREVAARVVASKLLDGDAFERAFDDALAAARASSWSLVAESAGGAGEAAAAVAHAAADFARAWLREARSAGFSRLPPDAAADALRAALAAAVEAAEACGLGESWLLDLAVAADAYEGALARAATASVDELVATLAEGAPESGDDLARRAATLALGYAGGGDHNALGALLAESPLKSALEDVAGSGDVAAASRRALDGDAAVDGVRRVADASASLLETLSALNRDERVMHFAQMATDDDGVRDALDAVATLDADDVVATAESLAADASARDDVVRKVNDAALGFLLRHLPAMPVPPVDVESDNVDYFLDNLNLSQLRIDENDVTVDVASSDGSRVVRKGVGLRAGGDDADVDGGGALFALKAVRISATFPNLTWRFRQKQFPFLEAEGRADVAVADASVALALSARRRNSESGDPEPVVALTRCDVAIDDLELTMDEHRFSWVFNSLAGLFRDQIRDYVCEALRDLVVDKSRDLLEPINALLGASWAPLRRALDLPDVCDLPRLEGDCAAGDVDVTLRAPGPLGLELAQHPDDPRHLAVAGLVAGGQCAAALAQQGFSADDVAGARLVDGADARDLARDDTVVRVTSPARPRVLGLELAPGARAARARRRGGGRGGRAADVVLFDASPPGRRAETIGLKLKTHGTMTEACVVKDFARGPNGEVAAGERRGATVGRLLRMSAGYATPALVGRRVLAEAKAAAASGAAFSVTLAPPPDVVVALAAGDALNVAVGDVDGRAYFVLGDQPQNLADRGFAPGLALVAVGDAAVSPRTDAVADVKRLLADADAKTATLRDVPKYEHLLARFATDD</sequence>